<reference evidence="1 2" key="1">
    <citation type="submission" date="2018-03" db="EMBL/GenBank/DDBJ databases">
        <title>Genomic Encyclopedia of Archaeal and Bacterial Type Strains, Phase II (KMG-II): from individual species to whole genera.</title>
        <authorList>
            <person name="Goeker M."/>
        </authorList>
    </citation>
    <scope>NUCLEOTIDE SEQUENCE [LARGE SCALE GENOMIC DNA]</scope>
    <source>
        <strain evidence="1 2">DSM 100214</strain>
    </source>
</reference>
<protein>
    <submittedName>
        <fullName evidence="1">Uncharacterized protein DUF1460</fullName>
    </submittedName>
</protein>
<dbReference type="Gene3D" id="2.30.260.10">
    <property type="entry name" value="putative xylanase like domain"/>
    <property type="match status" value="1"/>
</dbReference>
<name>A0A2V3PL10_9BACT</name>
<evidence type="ECO:0000313" key="1">
    <source>
        <dbReference type="EMBL" id="PXV62463.1"/>
    </source>
</evidence>
<gene>
    <name evidence="1" type="ORF">CLV62_1192</name>
</gene>
<dbReference type="InterPro" id="IPR010846">
    <property type="entry name" value="AmiA-like"/>
</dbReference>
<dbReference type="Gene3D" id="1.10.3670.10">
    <property type="entry name" value="Putative xylanase like domain"/>
    <property type="match status" value="1"/>
</dbReference>
<sequence length="282" mass="32040">MKKMLILFSFLTVAFITNATVMYTIQDSLIYERYISRLKADASLPISELIVKTALFFREAPYVASTLDNNQSEQLVINLRQFDCTTFVESCIALSRTLKTGDHTFSNFANQLQIIRYRNGKIEDYASRLHYVTDWIYDNTKKGILKNESSALGGTLNNKTIDFMSTHTDAYKPLRNNPKLQQKITDTEHQINSRGGYYFVKKENIGKINNQIENGDILAFATTINGLDYTHIGIAYHNGTKLTFIHASSKAMKVIMEPQPLSDYCLKSAKCTGVSILRIIEQ</sequence>
<proteinExistence type="predicted"/>
<dbReference type="Pfam" id="PF07313">
    <property type="entry name" value="AmiA-like"/>
    <property type="match status" value="1"/>
</dbReference>
<dbReference type="OrthoDB" id="1409585at2"/>
<organism evidence="1 2">
    <name type="scientific">Dysgonomonas alginatilytica</name>
    <dbReference type="NCBI Taxonomy" id="1605892"/>
    <lineage>
        <taxon>Bacteria</taxon>
        <taxon>Pseudomonadati</taxon>
        <taxon>Bacteroidota</taxon>
        <taxon>Bacteroidia</taxon>
        <taxon>Bacteroidales</taxon>
        <taxon>Dysgonomonadaceae</taxon>
        <taxon>Dysgonomonas</taxon>
    </lineage>
</organism>
<dbReference type="RefSeq" id="WP_110311378.1">
    <property type="nucleotide sequence ID" value="NZ_QICL01000019.1"/>
</dbReference>
<dbReference type="SUPFAM" id="SSF54001">
    <property type="entry name" value="Cysteine proteinases"/>
    <property type="match status" value="1"/>
</dbReference>
<evidence type="ECO:0000313" key="2">
    <source>
        <dbReference type="Proteomes" id="UP000247973"/>
    </source>
</evidence>
<dbReference type="AlphaFoldDB" id="A0A2V3PL10"/>
<dbReference type="EMBL" id="QICL01000019">
    <property type="protein sequence ID" value="PXV62463.1"/>
    <property type="molecule type" value="Genomic_DNA"/>
</dbReference>
<keyword evidence="2" id="KW-1185">Reference proteome</keyword>
<comment type="caution">
    <text evidence="1">The sequence shown here is derived from an EMBL/GenBank/DDBJ whole genome shotgun (WGS) entry which is preliminary data.</text>
</comment>
<dbReference type="InterPro" id="IPR038765">
    <property type="entry name" value="Papain-like_cys_pep_sf"/>
</dbReference>
<dbReference type="Proteomes" id="UP000247973">
    <property type="component" value="Unassembled WGS sequence"/>
</dbReference>
<accession>A0A2V3PL10</accession>